<evidence type="ECO:0000256" key="1">
    <source>
        <dbReference type="SAM" id="Phobius"/>
    </source>
</evidence>
<feature type="transmembrane region" description="Helical" evidence="1">
    <location>
        <begin position="62"/>
        <end position="79"/>
    </location>
</feature>
<keyword evidence="1" id="KW-0472">Membrane</keyword>
<organism evidence="2 3">
    <name type="scientific">Caloranaerobacter azorensis H53214</name>
    <dbReference type="NCBI Taxonomy" id="1156417"/>
    <lineage>
        <taxon>Bacteria</taxon>
        <taxon>Bacillati</taxon>
        <taxon>Bacillota</taxon>
        <taxon>Tissierellia</taxon>
        <taxon>Tissierellales</taxon>
        <taxon>Thermohalobacteraceae</taxon>
        <taxon>Caloranaerobacter</taxon>
    </lineage>
</organism>
<accession>A0A096BGH1</accession>
<name>A0A096BGH1_9FIRM</name>
<dbReference type="RefSeq" id="WP_035164063.1">
    <property type="nucleotide sequence ID" value="NZ_AZTB01000046.1"/>
</dbReference>
<dbReference type="Proteomes" id="UP000029622">
    <property type="component" value="Unassembled WGS sequence"/>
</dbReference>
<dbReference type="EMBL" id="AZTB01000046">
    <property type="protein sequence ID" value="KGG79972.1"/>
    <property type="molecule type" value="Genomic_DNA"/>
</dbReference>
<protein>
    <submittedName>
        <fullName evidence="2">Uncharacterized protein</fullName>
    </submittedName>
</protein>
<proteinExistence type="predicted"/>
<reference evidence="2 3" key="1">
    <citation type="submission" date="2013-12" db="EMBL/GenBank/DDBJ databases">
        <title>Draft genome sequence of Caloranaerobacter sp. H53214.</title>
        <authorList>
            <person name="Jiang L.J."/>
            <person name="Shao Z.Z."/>
            <person name="Long M.N."/>
        </authorList>
    </citation>
    <scope>NUCLEOTIDE SEQUENCE [LARGE SCALE GENOMIC DNA]</scope>
    <source>
        <strain evidence="2 3">H53214</strain>
    </source>
</reference>
<sequence length="92" mass="10923">MNIFNIFELKGLLTTLLLFSFYYIYERILKNTAFTKIGKPLSLLLFICSTLLIDSFKIKNEYLYWLFMSIPAFFVFNLLNKQDGRKNDEGMN</sequence>
<evidence type="ECO:0000313" key="3">
    <source>
        <dbReference type="Proteomes" id="UP000029622"/>
    </source>
</evidence>
<gene>
    <name evidence="2" type="ORF">Y919_08785</name>
</gene>
<evidence type="ECO:0000313" key="2">
    <source>
        <dbReference type="EMBL" id="KGG79972.1"/>
    </source>
</evidence>
<comment type="caution">
    <text evidence="2">The sequence shown here is derived from an EMBL/GenBank/DDBJ whole genome shotgun (WGS) entry which is preliminary data.</text>
</comment>
<dbReference type="AlphaFoldDB" id="A0A096BGH1"/>
<keyword evidence="1" id="KW-1133">Transmembrane helix</keyword>
<keyword evidence="1" id="KW-0812">Transmembrane</keyword>
<feature type="transmembrane region" description="Helical" evidence="1">
    <location>
        <begin position="6"/>
        <end position="25"/>
    </location>
</feature>